<protein>
    <submittedName>
        <fullName evidence="1">AAA family ATPase</fullName>
    </submittedName>
</protein>
<organism evidence="1 2">
    <name type="scientific">Duganella vulcania</name>
    <dbReference type="NCBI Taxonomy" id="2692166"/>
    <lineage>
        <taxon>Bacteria</taxon>
        <taxon>Pseudomonadati</taxon>
        <taxon>Pseudomonadota</taxon>
        <taxon>Betaproteobacteria</taxon>
        <taxon>Burkholderiales</taxon>
        <taxon>Oxalobacteraceae</taxon>
        <taxon>Telluria group</taxon>
        <taxon>Duganella</taxon>
    </lineage>
</organism>
<gene>
    <name evidence="1" type="ORF">GTP90_36055</name>
</gene>
<feature type="non-terminal residue" evidence="1">
    <location>
        <position position="1"/>
    </location>
</feature>
<sequence length="180" mass="19344">SAGRYLALAARTRPRRGALVLMHGYSGSGKSYCAARLAAALGAIHIRSDVERKRLHGLAPTAHMAAAGGQGIYDAAADRATYARLLQLARAIGAAGLDVVVDAAHLHRWQRQPFQALARELGLAFVIVDVRADDALLRERLRQRALGPPDASDAGTEVLDYQYATHEPLTAAERRHALPL</sequence>
<dbReference type="AlphaFoldDB" id="A0A845H0Y5"/>
<comment type="caution">
    <text evidence="1">The sequence shown here is derived from an EMBL/GenBank/DDBJ whole genome shotgun (WGS) entry which is preliminary data.</text>
</comment>
<reference evidence="1" key="1">
    <citation type="submission" date="2019-12" db="EMBL/GenBank/DDBJ databases">
        <title>Novel species isolated from a subtropical stream in China.</title>
        <authorList>
            <person name="Lu H."/>
        </authorList>
    </citation>
    <scope>NUCLEOTIDE SEQUENCE [LARGE SCALE GENOMIC DNA]</scope>
    <source>
        <strain evidence="1">FT81W</strain>
    </source>
</reference>
<dbReference type="SUPFAM" id="SSF52540">
    <property type="entry name" value="P-loop containing nucleoside triphosphate hydrolases"/>
    <property type="match status" value="1"/>
</dbReference>
<evidence type="ECO:0000313" key="2">
    <source>
        <dbReference type="Proteomes" id="UP000447355"/>
    </source>
</evidence>
<dbReference type="EMBL" id="WWCX01000285">
    <property type="protein sequence ID" value="MYM99260.1"/>
    <property type="molecule type" value="Genomic_DNA"/>
</dbReference>
<evidence type="ECO:0000313" key="1">
    <source>
        <dbReference type="EMBL" id="MYM99260.1"/>
    </source>
</evidence>
<proteinExistence type="predicted"/>
<dbReference type="Proteomes" id="UP000447355">
    <property type="component" value="Unassembled WGS sequence"/>
</dbReference>
<accession>A0A845H0Y5</accession>
<dbReference type="Pfam" id="PF13671">
    <property type="entry name" value="AAA_33"/>
    <property type="match status" value="1"/>
</dbReference>
<name>A0A845H0Y5_9BURK</name>
<dbReference type="PANTHER" id="PTHR43883:SF1">
    <property type="entry name" value="GLUCONOKINASE"/>
    <property type="match status" value="1"/>
</dbReference>
<dbReference type="PANTHER" id="PTHR43883">
    <property type="entry name" value="SLR0207 PROTEIN"/>
    <property type="match status" value="1"/>
</dbReference>
<dbReference type="InterPro" id="IPR027417">
    <property type="entry name" value="P-loop_NTPase"/>
</dbReference>
<dbReference type="InterPro" id="IPR052732">
    <property type="entry name" value="Cell-binding_unc_protein"/>
</dbReference>
<feature type="non-terminal residue" evidence="1">
    <location>
        <position position="180"/>
    </location>
</feature>
<dbReference type="RefSeq" id="WP_161087959.1">
    <property type="nucleotide sequence ID" value="NZ_WWCX01000285.1"/>
</dbReference>
<dbReference type="Gene3D" id="3.40.50.300">
    <property type="entry name" value="P-loop containing nucleotide triphosphate hydrolases"/>
    <property type="match status" value="1"/>
</dbReference>